<dbReference type="PANTHER" id="PTHR34819">
    <property type="entry name" value="LARGE CYSTEINE-RICH PERIPLASMIC PROTEIN OMCB"/>
    <property type="match status" value="1"/>
</dbReference>
<dbReference type="EMBL" id="RSEB01000001">
    <property type="protein sequence ID" value="RRS01442.1"/>
    <property type="molecule type" value="Genomic_DNA"/>
</dbReference>
<dbReference type="Pfam" id="PF24346">
    <property type="entry name" value="DUF7507"/>
    <property type="match status" value="2"/>
</dbReference>
<gene>
    <name evidence="5" type="ORF">EIW28_01315</name>
</gene>
<dbReference type="InterPro" id="IPR055354">
    <property type="entry name" value="DUF7507"/>
</dbReference>
<keyword evidence="2" id="KW-1133">Transmembrane helix</keyword>
<dbReference type="InterPro" id="IPR057693">
    <property type="entry name" value="DUF7933"/>
</dbReference>
<dbReference type="InterPro" id="IPR013783">
    <property type="entry name" value="Ig-like_fold"/>
</dbReference>
<dbReference type="AlphaFoldDB" id="A0A426V3L7"/>
<feature type="domain" description="DUF7933" evidence="4">
    <location>
        <begin position="255"/>
        <end position="366"/>
    </location>
</feature>
<dbReference type="NCBIfam" id="TIGR01451">
    <property type="entry name" value="B_ant_repeat"/>
    <property type="match status" value="2"/>
</dbReference>
<sequence length="658" mass="67589">MMLGGTLVLSAPPSAATAEPGVPEAAELLYEENFENRATGSNMLLTEYTGAMGMTYTGDPYWISRPNCNGFIFDQTSPKDPQDCLNDGLPADSYNTATALAYALGANAGAADPATNAAATSYTASSGGDNLVMFQTESMLNLQAANRFITFSVDAAAVNCWVTHPLLRFYLVKEGGEEIPVSDSAIDPCADPRTKFMTVPAQNGQTRDVWVGTFAADSSLLVEGGELGIVMRNETGNGIGNDGAYDNIKVLDVSPHLDKSFSPETEFVGGVSTLTLTVTNTAELAAKKGWGFTDALPAGLVVADTPNIGGTCTANVQAAAGGSEILVADGEFEAGAVSCTITVDVTSSAAAVYENGPDNFTNLVGLDPPDPAVVEFLPNDPELTLEKTVEGDSATAGETLTYSFVATNTGNVALTDVAISEGDFSGAGDLSALECDIAAPVTLAPGEALTCTATYVVQQSDVDRGSVTNSATATGDDPKGNPLPPVEDETAVEFEQTPSLALTKTASADEVEVGDTVAYTFTVENDGNVTVSGVEVEETAFSGSGELSELECDPAAPATLAPGETLMCTATYEVQRADAVAGSITNAAVAAGEDPHGEQVESPVSEVAVEVEPLPIDKSLTRTGVAVLPIAVVALAGCLGGIAMLLLSRRRGAETVIE</sequence>
<dbReference type="InterPro" id="IPR051172">
    <property type="entry name" value="Chlamydia_OmcB"/>
</dbReference>
<dbReference type="InterPro" id="IPR047589">
    <property type="entry name" value="DUF11_rpt"/>
</dbReference>
<evidence type="ECO:0000313" key="6">
    <source>
        <dbReference type="Proteomes" id="UP000277256"/>
    </source>
</evidence>
<feature type="transmembrane region" description="Helical" evidence="2">
    <location>
        <begin position="626"/>
        <end position="647"/>
    </location>
</feature>
<feature type="compositionally biased region" description="Polar residues" evidence="1">
    <location>
        <begin position="464"/>
        <end position="473"/>
    </location>
</feature>
<keyword evidence="2" id="KW-0812">Transmembrane</keyword>
<protein>
    <submittedName>
        <fullName evidence="5">DUF11 domain-containing protein</fullName>
    </submittedName>
</protein>
<dbReference type="PANTHER" id="PTHR34819:SF3">
    <property type="entry name" value="CELL SURFACE PROTEIN"/>
    <property type="match status" value="1"/>
</dbReference>
<organism evidence="5 6">
    <name type="scientific">Glycomyces terrestris</name>
    <dbReference type="NCBI Taxonomy" id="2493553"/>
    <lineage>
        <taxon>Bacteria</taxon>
        <taxon>Bacillati</taxon>
        <taxon>Actinomycetota</taxon>
        <taxon>Actinomycetes</taxon>
        <taxon>Glycomycetales</taxon>
        <taxon>Glycomycetaceae</taxon>
        <taxon>Glycomyces</taxon>
    </lineage>
</organism>
<dbReference type="GO" id="GO:0005975">
    <property type="term" value="P:carbohydrate metabolic process"/>
    <property type="evidence" value="ECO:0007669"/>
    <property type="project" value="UniProtKB-ARBA"/>
</dbReference>
<name>A0A426V3L7_9ACTN</name>
<evidence type="ECO:0000259" key="3">
    <source>
        <dbReference type="Pfam" id="PF24346"/>
    </source>
</evidence>
<feature type="region of interest" description="Disordered" evidence="1">
    <location>
        <begin position="464"/>
        <end position="487"/>
    </location>
</feature>
<reference evidence="5 6" key="1">
    <citation type="submission" date="2018-12" db="EMBL/GenBank/DDBJ databases">
        <title>Glycomyces sp. YIM 121974 draft genome.</title>
        <authorList>
            <person name="Li Q."/>
        </authorList>
    </citation>
    <scope>NUCLEOTIDE SEQUENCE [LARGE SCALE GENOMIC DNA]</scope>
    <source>
        <strain evidence="5 6">YIM 121974</strain>
    </source>
</reference>
<comment type="caution">
    <text evidence="5">The sequence shown here is derived from an EMBL/GenBank/DDBJ whole genome shotgun (WGS) entry which is preliminary data.</text>
</comment>
<dbReference type="Proteomes" id="UP000277256">
    <property type="component" value="Unassembled WGS sequence"/>
</dbReference>
<accession>A0A426V3L7</accession>
<dbReference type="Gene3D" id="2.60.40.10">
    <property type="entry name" value="Immunoglobulins"/>
    <property type="match status" value="1"/>
</dbReference>
<evidence type="ECO:0000256" key="2">
    <source>
        <dbReference type="SAM" id="Phobius"/>
    </source>
</evidence>
<keyword evidence="2" id="KW-0472">Membrane</keyword>
<keyword evidence="6" id="KW-1185">Reference proteome</keyword>
<evidence type="ECO:0000259" key="4">
    <source>
        <dbReference type="Pfam" id="PF25564"/>
    </source>
</evidence>
<evidence type="ECO:0000313" key="5">
    <source>
        <dbReference type="EMBL" id="RRS01442.1"/>
    </source>
</evidence>
<feature type="domain" description="DUF7507" evidence="3">
    <location>
        <begin position="381"/>
        <end position="483"/>
    </location>
</feature>
<feature type="domain" description="DUF7507" evidence="3">
    <location>
        <begin position="497"/>
        <end position="602"/>
    </location>
</feature>
<evidence type="ECO:0000256" key="1">
    <source>
        <dbReference type="SAM" id="MobiDB-lite"/>
    </source>
</evidence>
<dbReference type="Pfam" id="PF25564">
    <property type="entry name" value="DUF7933"/>
    <property type="match status" value="1"/>
</dbReference>
<proteinExistence type="predicted"/>